<dbReference type="SUPFAM" id="SSF52821">
    <property type="entry name" value="Rhodanese/Cell cycle control phosphatase"/>
    <property type="match status" value="1"/>
</dbReference>
<dbReference type="Pfam" id="PF00581">
    <property type="entry name" value="Rhodanese"/>
    <property type="match status" value="1"/>
</dbReference>
<dbReference type="InterPro" id="IPR036873">
    <property type="entry name" value="Rhodanese-like_dom_sf"/>
</dbReference>
<dbReference type="EMBL" id="DYUK01000163">
    <property type="protein sequence ID" value="HJG80276.1"/>
    <property type="molecule type" value="Genomic_DNA"/>
</dbReference>
<dbReference type="CDD" id="cd00158">
    <property type="entry name" value="RHOD"/>
    <property type="match status" value="1"/>
</dbReference>
<organism evidence="2 3">
    <name type="scientific">Brevibacterium senegalense</name>
    <dbReference type="NCBI Taxonomy" id="1033736"/>
    <lineage>
        <taxon>Bacteria</taxon>
        <taxon>Bacillati</taxon>
        <taxon>Actinomycetota</taxon>
        <taxon>Actinomycetes</taxon>
        <taxon>Micrococcales</taxon>
        <taxon>Brevibacteriaceae</taxon>
        <taxon>Brevibacterium</taxon>
    </lineage>
</organism>
<accession>A0A921SNT0</accession>
<evidence type="ECO:0000313" key="2">
    <source>
        <dbReference type="EMBL" id="HJG80276.1"/>
    </source>
</evidence>
<dbReference type="AlphaFoldDB" id="A0A921SNT0"/>
<sequence>MATSWDERWILICRHGYSSALAAWNLRRMGLHRATDLIGGAEAWAEAGLPLSADPADERD</sequence>
<reference evidence="2" key="1">
    <citation type="journal article" date="2021" name="PeerJ">
        <title>Extensive microbial diversity within the chicken gut microbiome revealed by metagenomics and culture.</title>
        <authorList>
            <person name="Gilroy R."/>
            <person name="Ravi A."/>
            <person name="Getino M."/>
            <person name="Pursley I."/>
            <person name="Horton D.L."/>
            <person name="Alikhan N.F."/>
            <person name="Baker D."/>
            <person name="Gharbi K."/>
            <person name="Hall N."/>
            <person name="Watson M."/>
            <person name="Adriaenssens E.M."/>
            <person name="Foster-Nyarko E."/>
            <person name="Jarju S."/>
            <person name="Secka A."/>
            <person name="Antonio M."/>
            <person name="Oren A."/>
            <person name="Chaudhuri R.R."/>
            <person name="La Ragione R."/>
            <person name="Hildebrand F."/>
            <person name="Pallen M.J."/>
        </authorList>
    </citation>
    <scope>NUCLEOTIDE SEQUENCE</scope>
    <source>
        <strain evidence="2">ChiGjej5B5-7349</strain>
    </source>
</reference>
<proteinExistence type="predicted"/>
<dbReference type="PROSITE" id="PS50206">
    <property type="entry name" value="RHODANESE_3"/>
    <property type="match status" value="1"/>
</dbReference>
<feature type="domain" description="Rhodanese" evidence="1">
    <location>
        <begin position="6"/>
        <end position="53"/>
    </location>
</feature>
<name>A0A921SNT0_9MICO</name>
<comment type="caution">
    <text evidence="2">The sequence shown here is derived from an EMBL/GenBank/DDBJ whole genome shotgun (WGS) entry which is preliminary data.</text>
</comment>
<reference evidence="2" key="2">
    <citation type="submission" date="2021-09" db="EMBL/GenBank/DDBJ databases">
        <authorList>
            <person name="Gilroy R."/>
        </authorList>
    </citation>
    <scope>NUCLEOTIDE SEQUENCE</scope>
    <source>
        <strain evidence="2">ChiGjej5B5-7349</strain>
    </source>
</reference>
<dbReference type="Gene3D" id="3.40.250.10">
    <property type="entry name" value="Rhodanese-like domain"/>
    <property type="match status" value="1"/>
</dbReference>
<dbReference type="InterPro" id="IPR001763">
    <property type="entry name" value="Rhodanese-like_dom"/>
</dbReference>
<gene>
    <name evidence="2" type="ORF">K8V08_07670</name>
</gene>
<evidence type="ECO:0000259" key="1">
    <source>
        <dbReference type="PROSITE" id="PS50206"/>
    </source>
</evidence>
<dbReference type="Proteomes" id="UP000784435">
    <property type="component" value="Unassembled WGS sequence"/>
</dbReference>
<evidence type="ECO:0000313" key="3">
    <source>
        <dbReference type="Proteomes" id="UP000784435"/>
    </source>
</evidence>
<protein>
    <submittedName>
        <fullName evidence="2">Rhodanese-like domain-containing protein</fullName>
    </submittedName>
</protein>